<dbReference type="Gene3D" id="3.30.565.10">
    <property type="entry name" value="Histidine kinase-like ATPase, C-terminal domain"/>
    <property type="match status" value="1"/>
</dbReference>
<dbReference type="InterPro" id="IPR036890">
    <property type="entry name" value="HATPase_C_sf"/>
</dbReference>
<feature type="domain" description="Histidine kinase/HSP90-like ATPase" evidence="10">
    <location>
        <begin position="287"/>
        <end position="377"/>
    </location>
</feature>
<keyword evidence="9" id="KW-1133">Transmembrane helix</keyword>
<dbReference type="EC" id="2.7.13.3" evidence="2"/>
<feature type="transmembrane region" description="Helical" evidence="9">
    <location>
        <begin position="59"/>
        <end position="84"/>
    </location>
</feature>
<dbReference type="PANTHER" id="PTHR24421">
    <property type="entry name" value="NITRATE/NITRITE SENSOR PROTEIN NARX-RELATED"/>
    <property type="match status" value="1"/>
</dbReference>
<sequence>MPLMVRSLDRTALLLGIPVLALSVFIAAVSLPARAALVVCAASLGAHLALALRLSRPRLGFAVVAACTGVLALTSGLFIVVPSVLTFPVALHTAVARGSRLDGIAAAGTGILGAAIGTWRFVTDASVRAEGLEPHAGFVLVTLLAVVAAAWALGQRARGDIARAKADQLRAEERVAAAARDERTRIAIEMHDVIAHSLAVIVSQARGAQYADRSDPQVPVDALTTIEKTGREALSEMRGIFGLLRDHQDGELAPAPALEDLPDLVARFPSARLSVVGTPQPLSPSRELAVYRAAQESLTNVVKHAGPEVDAAVTLTWSAARLVLQVTDHGGRAAAGGGAAGLGLAGMRYRVEALGGTATAGPQRTGGFAVTVSLPTEEEAR</sequence>
<feature type="domain" description="DUF7134" evidence="12">
    <location>
        <begin position="19"/>
        <end position="158"/>
    </location>
</feature>
<evidence type="ECO:0000313" key="13">
    <source>
        <dbReference type="EMBL" id="TQL68548.1"/>
    </source>
</evidence>
<dbReference type="Gene3D" id="1.20.5.1930">
    <property type="match status" value="1"/>
</dbReference>
<keyword evidence="5" id="KW-0547">Nucleotide-binding</keyword>
<keyword evidence="8" id="KW-0902">Two-component regulatory system</keyword>
<dbReference type="EMBL" id="VFOV01000001">
    <property type="protein sequence ID" value="TQL68548.1"/>
    <property type="molecule type" value="Genomic_DNA"/>
</dbReference>
<evidence type="ECO:0000256" key="3">
    <source>
        <dbReference type="ARBA" id="ARBA00022553"/>
    </source>
</evidence>
<reference evidence="13 14" key="1">
    <citation type="submission" date="2019-06" db="EMBL/GenBank/DDBJ databases">
        <title>Sequencing the genomes of 1000 actinobacteria strains.</title>
        <authorList>
            <person name="Klenk H.-P."/>
        </authorList>
    </citation>
    <scope>NUCLEOTIDE SEQUENCE [LARGE SCALE GENOMIC DNA]</scope>
    <source>
        <strain evidence="13 14">DSM 25218</strain>
    </source>
</reference>
<dbReference type="GO" id="GO:0046983">
    <property type="term" value="F:protein dimerization activity"/>
    <property type="evidence" value="ECO:0007669"/>
    <property type="project" value="InterPro"/>
</dbReference>
<evidence type="ECO:0000313" key="14">
    <source>
        <dbReference type="Proteomes" id="UP000320209"/>
    </source>
</evidence>
<evidence type="ECO:0000256" key="2">
    <source>
        <dbReference type="ARBA" id="ARBA00012438"/>
    </source>
</evidence>
<accession>A0A543A7H9</accession>
<evidence type="ECO:0000259" key="12">
    <source>
        <dbReference type="Pfam" id="PF23539"/>
    </source>
</evidence>
<dbReference type="InterPro" id="IPR003594">
    <property type="entry name" value="HATPase_dom"/>
</dbReference>
<proteinExistence type="predicted"/>
<dbReference type="GO" id="GO:0000155">
    <property type="term" value="F:phosphorelay sensor kinase activity"/>
    <property type="evidence" value="ECO:0007669"/>
    <property type="project" value="InterPro"/>
</dbReference>
<evidence type="ECO:0000256" key="8">
    <source>
        <dbReference type="ARBA" id="ARBA00023012"/>
    </source>
</evidence>
<keyword evidence="6 13" id="KW-0418">Kinase</keyword>
<dbReference type="GO" id="GO:0016020">
    <property type="term" value="C:membrane"/>
    <property type="evidence" value="ECO:0007669"/>
    <property type="project" value="InterPro"/>
</dbReference>
<evidence type="ECO:0000256" key="7">
    <source>
        <dbReference type="ARBA" id="ARBA00022840"/>
    </source>
</evidence>
<dbReference type="InterPro" id="IPR055558">
    <property type="entry name" value="DUF7134"/>
</dbReference>
<dbReference type="Proteomes" id="UP000320209">
    <property type="component" value="Unassembled WGS sequence"/>
</dbReference>
<keyword evidence="9" id="KW-0472">Membrane</keyword>
<feature type="transmembrane region" description="Helical" evidence="9">
    <location>
        <begin position="104"/>
        <end position="122"/>
    </location>
</feature>
<keyword evidence="14" id="KW-1185">Reference proteome</keyword>
<dbReference type="Pfam" id="PF07730">
    <property type="entry name" value="HisKA_3"/>
    <property type="match status" value="1"/>
</dbReference>
<comment type="catalytic activity">
    <reaction evidence="1">
        <text>ATP + protein L-histidine = ADP + protein N-phospho-L-histidine.</text>
        <dbReference type="EC" id="2.7.13.3"/>
    </reaction>
</comment>
<gene>
    <name evidence="13" type="ORF">FB381_2439</name>
</gene>
<keyword evidence="9" id="KW-0812">Transmembrane</keyword>
<evidence type="ECO:0000256" key="1">
    <source>
        <dbReference type="ARBA" id="ARBA00000085"/>
    </source>
</evidence>
<name>A0A543A7H9_9ACTN</name>
<dbReference type="InterPro" id="IPR011712">
    <property type="entry name" value="Sig_transdc_His_kin_sub3_dim/P"/>
</dbReference>
<keyword evidence="3" id="KW-0597">Phosphoprotein</keyword>
<dbReference type="RefSeq" id="WP_141780528.1">
    <property type="nucleotide sequence ID" value="NZ_VFOV01000001.1"/>
</dbReference>
<evidence type="ECO:0000256" key="5">
    <source>
        <dbReference type="ARBA" id="ARBA00022741"/>
    </source>
</evidence>
<organism evidence="13 14">
    <name type="scientific">Nocardioides albertanoniae</name>
    <dbReference type="NCBI Taxonomy" id="1175486"/>
    <lineage>
        <taxon>Bacteria</taxon>
        <taxon>Bacillati</taxon>
        <taxon>Actinomycetota</taxon>
        <taxon>Actinomycetes</taxon>
        <taxon>Propionibacteriales</taxon>
        <taxon>Nocardioidaceae</taxon>
        <taxon>Nocardioides</taxon>
    </lineage>
</organism>
<feature type="transmembrane region" description="Helical" evidence="9">
    <location>
        <begin position="134"/>
        <end position="153"/>
    </location>
</feature>
<comment type="caution">
    <text evidence="13">The sequence shown here is derived from an EMBL/GenBank/DDBJ whole genome shotgun (WGS) entry which is preliminary data.</text>
</comment>
<evidence type="ECO:0000256" key="9">
    <source>
        <dbReference type="SAM" id="Phobius"/>
    </source>
</evidence>
<dbReference type="PANTHER" id="PTHR24421:SF10">
    <property type="entry name" value="NITRATE_NITRITE SENSOR PROTEIN NARQ"/>
    <property type="match status" value="1"/>
</dbReference>
<dbReference type="SUPFAM" id="SSF55874">
    <property type="entry name" value="ATPase domain of HSP90 chaperone/DNA topoisomerase II/histidine kinase"/>
    <property type="match status" value="1"/>
</dbReference>
<dbReference type="InterPro" id="IPR050482">
    <property type="entry name" value="Sensor_HK_TwoCompSys"/>
</dbReference>
<feature type="transmembrane region" description="Helical" evidence="9">
    <location>
        <begin position="12"/>
        <end position="29"/>
    </location>
</feature>
<dbReference type="OrthoDB" id="227596at2"/>
<evidence type="ECO:0000256" key="6">
    <source>
        <dbReference type="ARBA" id="ARBA00022777"/>
    </source>
</evidence>
<evidence type="ECO:0000256" key="4">
    <source>
        <dbReference type="ARBA" id="ARBA00022679"/>
    </source>
</evidence>
<dbReference type="Pfam" id="PF23539">
    <property type="entry name" value="DUF7134"/>
    <property type="match status" value="1"/>
</dbReference>
<keyword evidence="7" id="KW-0067">ATP-binding</keyword>
<dbReference type="GO" id="GO:0005524">
    <property type="term" value="F:ATP binding"/>
    <property type="evidence" value="ECO:0007669"/>
    <property type="project" value="UniProtKB-KW"/>
</dbReference>
<protein>
    <recommendedName>
        <fullName evidence="2">histidine kinase</fullName>
        <ecNumber evidence="2">2.7.13.3</ecNumber>
    </recommendedName>
</protein>
<evidence type="ECO:0000259" key="11">
    <source>
        <dbReference type="Pfam" id="PF07730"/>
    </source>
</evidence>
<feature type="domain" description="Signal transduction histidine kinase subgroup 3 dimerisation and phosphoacceptor" evidence="11">
    <location>
        <begin position="182"/>
        <end position="247"/>
    </location>
</feature>
<evidence type="ECO:0000259" key="10">
    <source>
        <dbReference type="Pfam" id="PF02518"/>
    </source>
</evidence>
<dbReference type="CDD" id="cd16917">
    <property type="entry name" value="HATPase_UhpB-NarQ-NarX-like"/>
    <property type="match status" value="1"/>
</dbReference>
<dbReference type="Pfam" id="PF02518">
    <property type="entry name" value="HATPase_c"/>
    <property type="match status" value="1"/>
</dbReference>
<feature type="transmembrane region" description="Helical" evidence="9">
    <location>
        <begin position="35"/>
        <end position="52"/>
    </location>
</feature>
<keyword evidence="4" id="KW-0808">Transferase</keyword>
<dbReference type="AlphaFoldDB" id="A0A543A7H9"/>